<dbReference type="VEuPathDB" id="FungiDB:PHYBLDRAFT_139915"/>
<evidence type="ECO:0000313" key="1">
    <source>
        <dbReference type="EMBL" id="OAD79904.1"/>
    </source>
</evidence>
<keyword evidence="2" id="KW-1185">Reference proteome</keyword>
<dbReference type="InParanoid" id="A0A167QM21"/>
<dbReference type="Proteomes" id="UP000077315">
    <property type="component" value="Unassembled WGS sequence"/>
</dbReference>
<gene>
    <name evidence="1" type="ORF">PHYBLDRAFT_139915</name>
</gene>
<evidence type="ECO:0000313" key="2">
    <source>
        <dbReference type="Proteomes" id="UP000077315"/>
    </source>
</evidence>
<dbReference type="EMBL" id="KV440972">
    <property type="protein sequence ID" value="OAD79904.1"/>
    <property type="molecule type" value="Genomic_DNA"/>
</dbReference>
<name>A0A167QM21_PHYB8</name>
<accession>A0A167QM21</accession>
<sequence>MAGQQKAFLPFTQTSTFSLQGLCQHTEGWGCYGDPIGVSIDRCNGPNTDSSQTHPTCT</sequence>
<proteinExistence type="predicted"/>
<organism evidence="1 2">
    <name type="scientific">Phycomyces blakesleeanus (strain ATCC 8743b / DSM 1359 / FGSC 10004 / NBRC 33097 / NRRL 1555)</name>
    <dbReference type="NCBI Taxonomy" id="763407"/>
    <lineage>
        <taxon>Eukaryota</taxon>
        <taxon>Fungi</taxon>
        <taxon>Fungi incertae sedis</taxon>
        <taxon>Mucoromycota</taxon>
        <taxon>Mucoromycotina</taxon>
        <taxon>Mucoromycetes</taxon>
        <taxon>Mucorales</taxon>
        <taxon>Phycomycetaceae</taxon>
        <taxon>Phycomyces</taxon>
    </lineage>
</organism>
<protein>
    <submittedName>
        <fullName evidence="1">Uncharacterized protein</fullName>
    </submittedName>
</protein>
<dbReference type="RefSeq" id="XP_018297944.1">
    <property type="nucleotide sequence ID" value="XM_018430305.1"/>
</dbReference>
<dbReference type="AlphaFoldDB" id="A0A167QM21"/>
<reference evidence="2" key="1">
    <citation type="submission" date="2015-06" db="EMBL/GenBank/DDBJ databases">
        <title>Expansion of signal transduction pathways in fungi by whole-genome duplication.</title>
        <authorList>
            <consortium name="DOE Joint Genome Institute"/>
            <person name="Corrochano L.M."/>
            <person name="Kuo A."/>
            <person name="Marcet-Houben M."/>
            <person name="Polaino S."/>
            <person name="Salamov A."/>
            <person name="Villalobos J.M."/>
            <person name="Alvarez M.I."/>
            <person name="Avalos J."/>
            <person name="Benito E.P."/>
            <person name="Benoit I."/>
            <person name="Burger G."/>
            <person name="Camino L.P."/>
            <person name="Canovas D."/>
            <person name="Cerda-Olmedo E."/>
            <person name="Cheng J.-F."/>
            <person name="Dominguez A."/>
            <person name="Elias M."/>
            <person name="Eslava A.P."/>
            <person name="Glaser F."/>
            <person name="Grimwood J."/>
            <person name="Gutierrez G."/>
            <person name="Heitman J."/>
            <person name="Henrissat B."/>
            <person name="Iturriaga E.A."/>
            <person name="Lang B.F."/>
            <person name="Lavin J.L."/>
            <person name="Lee S."/>
            <person name="Li W."/>
            <person name="Lindquist E."/>
            <person name="Lopez-Garcia S."/>
            <person name="Luque E.M."/>
            <person name="Marcos A.T."/>
            <person name="Martin J."/>
            <person name="McCluskey K."/>
            <person name="Medina H.R."/>
            <person name="Miralles-Duran A."/>
            <person name="Miyazaki A."/>
            <person name="Munoz-Torres E."/>
            <person name="Oguiza J.A."/>
            <person name="Ohm R."/>
            <person name="Olmedo M."/>
            <person name="Orejas M."/>
            <person name="Ortiz-Castellanos L."/>
            <person name="Pisabarro A.G."/>
            <person name="Rodriguez-Romero J."/>
            <person name="Ruiz-Herrera J."/>
            <person name="Ruiz-Vazquez R."/>
            <person name="Sanz C."/>
            <person name="Schackwitz W."/>
            <person name="Schmutz J."/>
            <person name="Shahriari M."/>
            <person name="Shelest E."/>
            <person name="Silva-Franco F."/>
            <person name="Soanes D."/>
            <person name="Syed K."/>
            <person name="Tagua V.G."/>
            <person name="Talbot N.J."/>
            <person name="Thon M."/>
            <person name="De vries R.P."/>
            <person name="Wiebenga A."/>
            <person name="Yadav J.S."/>
            <person name="Braun E.L."/>
            <person name="Baker S."/>
            <person name="Garre V."/>
            <person name="Horwitz B."/>
            <person name="Torres-Martinez S."/>
            <person name="Idnurm A."/>
            <person name="Herrera-Estrella A."/>
            <person name="Gabaldon T."/>
            <person name="Grigoriev I.V."/>
        </authorList>
    </citation>
    <scope>NUCLEOTIDE SEQUENCE [LARGE SCALE GENOMIC DNA]</scope>
    <source>
        <strain evidence="2">NRRL 1555(-)</strain>
    </source>
</reference>
<dbReference type="GeneID" id="28991211"/>